<evidence type="ECO:0000313" key="2">
    <source>
        <dbReference type="EMBL" id="CAH1986395.1"/>
    </source>
</evidence>
<accession>A0A9P0L2J0</accession>
<proteinExistence type="predicted"/>
<dbReference type="Proteomes" id="UP001152888">
    <property type="component" value="Unassembled WGS sequence"/>
</dbReference>
<evidence type="ECO:0000313" key="3">
    <source>
        <dbReference type="Proteomes" id="UP001152888"/>
    </source>
</evidence>
<comment type="caution">
    <text evidence="2">The sequence shown here is derived from an EMBL/GenBank/DDBJ whole genome shotgun (WGS) entry which is preliminary data.</text>
</comment>
<keyword evidence="3" id="KW-1185">Reference proteome</keyword>
<feature type="region of interest" description="Disordered" evidence="1">
    <location>
        <begin position="61"/>
        <end position="86"/>
    </location>
</feature>
<dbReference type="AlphaFoldDB" id="A0A9P0L2J0"/>
<feature type="compositionally biased region" description="Polar residues" evidence="1">
    <location>
        <begin position="61"/>
        <end position="71"/>
    </location>
</feature>
<name>A0A9P0L2J0_ACAOB</name>
<dbReference type="EMBL" id="CAKOFQ010006998">
    <property type="protein sequence ID" value="CAH1986395.1"/>
    <property type="molecule type" value="Genomic_DNA"/>
</dbReference>
<reference evidence="2" key="1">
    <citation type="submission" date="2022-03" db="EMBL/GenBank/DDBJ databases">
        <authorList>
            <person name="Sayadi A."/>
        </authorList>
    </citation>
    <scope>NUCLEOTIDE SEQUENCE</scope>
</reference>
<protein>
    <submittedName>
        <fullName evidence="2">Uncharacterized protein</fullName>
    </submittedName>
</protein>
<sequence length="323" mass="35150">MKRVAAKFVHRALTDYQKEHQVETCHGLKQQLQSDPNFLSKIITSDETWCYGYDPDSKHLSGTTSPSSLSDRPSIEIGGASGDNIEDPCSSGTFSAVAVLLTSSDVVFRASFSSLLWKISHFDVSKNFPTSSSSLPSITEIISSGSVEHAVAIVSETRPNCFDLGLTSSATFEDLSLISSEKTSAEPAGVISYDCTESFSLLVLELCRHSSDVYEVALVSEEATETSISDNMSDDFFIISDISVATGPLTLLIEDMVPAELFLDLLASITEFSSTLFSSSSDLLDFDIPSMEILSWTLLKLLMRSFMFWSTTSTMDSTSKSEA</sequence>
<dbReference type="Gene3D" id="3.30.420.10">
    <property type="entry name" value="Ribonuclease H-like superfamily/Ribonuclease H"/>
    <property type="match status" value="1"/>
</dbReference>
<organism evidence="2 3">
    <name type="scientific">Acanthoscelides obtectus</name>
    <name type="common">Bean weevil</name>
    <name type="synonym">Bruchus obtectus</name>
    <dbReference type="NCBI Taxonomy" id="200917"/>
    <lineage>
        <taxon>Eukaryota</taxon>
        <taxon>Metazoa</taxon>
        <taxon>Ecdysozoa</taxon>
        <taxon>Arthropoda</taxon>
        <taxon>Hexapoda</taxon>
        <taxon>Insecta</taxon>
        <taxon>Pterygota</taxon>
        <taxon>Neoptera</taxon>
        <taxon>Endopterygota</taxon>
        <taxon>Coleoptera</taxon>
        <taxon>Polyphaga</taxon>
        <taxon>Cucujiformia</taxon>
        <taxon>Chrysomeloidea</taxon>
        <taxon>Chrysomelidae</taxon>
        <taxon>Bruchinae</taxon>
        <taxon>Bruchini</taxon>
        <taxon>Acanthoscelides</taxon>
    </lineage>
</organism>
<dbReference type="OrthoDB" id="6760456at2759"/>
<dbReference type="GO" id="GO:0003676">
    <property type="term" value="F:nucleic acid binding"/>
    <property type="evidence" value="ECO:0007669"/>
    <property type="project" value="InterPro"/>
</dbReference>
<gene>
    <name evidence="2" type="ORF">ACAOBT_LOCUS17221</name>
</gene>
<evidence type="ECO:0000256" key="1">
    <source>
        <dbReference type="SAM" id="MobiDB-lite"/>
    </source>
</evidence>
<dbReference type="InterPro" id="IPR036397">
    <property type="entry name" value="RNaseH_sf"/>
</dbReference>